<dbReference type="InterPro" id="IPR011604">
    <property type="entry name" value="PDDEXK-like_dom_sf"/>
</dbReference>
<evidence type="ECO:0008006" key="3">
    <source>
        <dbReference type="Google" id="ProtNLM"/>
    </source>
</evidence>
<dbReference type="InterPro" id="IPR011335">
    <property type="entry name" value="Restrct_endonuc-II-like"/>
</dbReference>
<proteinExistence type="predicted"/>
<dbReference type="SUPFAM" id="SSF52980">
    <property type="entry name" value="Restriction endonuclease-like"/>
    <property type="match status" value="1"/>
</dbReference>
<gene>
    <name evidence="2" type="ORF">UFOVP1309_74</name>
</gene>
<name>A0A6J5RVL0_9CAUD</name>
<organism evidence="2">
    <name type="scientific">uncultured Caudovirales phage</name>
    <dbReference type="NCBI Taxonomy" id="2100421"/>
    <lineage>
        <taxon>Viruses</taxon>
        <taxon>Duplodnaviria</taxon>
        <taxon>Heunggongvirae</taxon>
        <taxon>Uroviricota</taxon>
        <taxon>Caudoviricetes</taxon>
        <taxon>Peduoviridae</taxon>
        <taxon>Maltschvirus</taxon>
        <taxon>Maltschvirus maltsch</taxon>
    </lineage>
</organism>
<feature type="compositionally biased region" description="Basic and acidic residues" evidence="1">
    <location>
        <begin position="8"/>
        <end position="20"/>
    </location>
</feature>
<dbReference type="EMBL" id="LR797271">
    <property type="protein sequence ID" value="CAB4198347.1"/>
    <property type="molecule type" value="Genomic_DNA"/>
</dbReference>
<feature type="region of interest" description="Disordered" evidence="1">
    <location>
        <begin position="1"/>
        <end position="21"/>
    </location>
</feature>
<evidence type="ECO:0000256" key="1">
    <source>
        <dbReference type="SAM" id="MobiDB-lite"/>
    </source>
</evidence>
<evidence type="ECO:0000313" key="2">
    <source>
        <dbReference type="EMBL" id="CAB4198347.1"/>
    </source>
</evidence>
<accession>A0A6J5RVL0</accession>
<protein>
    <recommendedName>
        <fullName evidence="3">PD-(D/E)XK nuclease superfamily</fullName>
    </recommendedName>
</protein>
<dbReference type="Gene3D" id="3.90.320.10">
    <property type="match status" value="1"/>
</dbReference>
<sequence>MNDIQTLIDKHHEDTREGPRGHMGCSQLGHACDRWLWLSFRFAVIEKFPGRILRLFRRGQLEERTVVSDLQAIGMKITSTGANQSRVDFGCHISGSTDGIIENGVPGNIKAKHILEIKTASAKSFKDMQTKGLEKSKPVYWVQVHLYMMGKDINHALFIMVNKDNDEVYSEIVNRDDAVAIKFLERGKRIVKADNAPAGISTDASWYECKYCAGHDLCHGSKLTKEVNCRTCAHSTAVDDGTWHCAHWDMTIPDLSAQLAGCDNHILHPDLTPGWQLDRTETGVIWMTKEGPIHNAPEAYLSREIVANWQACASGVKDDFKEFDARVVG</sequence>
<reference evidence="2" key="1">
    <citation type="submission" date="2020-05" db="EMBL/GenBank/DDBJ databases">
        <authorList>
            <person name="Chiriac C."/>
            <person name="Salcher M."/>
            <person name="Ghai R."/>
            <person name="Kavagutti S V."/>
        </authorList>
    </citation>
    <scope>NUCLEOTIDE SEQUENCE</scope>
</reference>